<feature type="coiled-coil region" evidence="1">
    <location>
        <begin position="119"/>
        <end position="171"/>
    </location>
</feature>
<organism evidence="2 3">
    <name type="scientific">Stylonychia lemnae</name>
    <name type="common">Ciliate</name>
    <dbReference type="NCBI Taxonomy" id="5949"/>
    <lineage>
        <taxon>Eukaryota</taxon>
        <taxon>Sar</taxon>
        <taxon>Alveolata</taxon>
        <taxon>Ciliophora</taxon>
        <taxon>Intramacronucleata</taxon>
        <taxon>Spirotrichea</taxon>
        <taxon>Stichotrichia</taxon>
        <taxon>Sporadotrichida</taxon>
        <taxon>Oxytrichidae</taxon>
        <taxon>Stylonychinae</taxon>
        <taxon>Stylonychia</taxon>
    </lineage>
</organism>
<evidence type="ECO:0000256" key="1">
    <source>
        <dbReference type="SAM" id="Coils"/>
    </source>
</evidence>
<dbReference type="InParanoid" id="A0A078APJ7"/>
<evidence type="ECO:0000313" key="3">
    <source>
        <dbReference type="Proteomes" id="UP000039865"/>
    </source>
</evidence>
<keyword evidence="3" id="KW-1185">Reference proteome</keyword>
<dbReference type="Gene3D" id="3.30.40.10">
    <property type="entry name" value="Zinc/RING finger domain, C3HC4 (zinc finger)"/>
    <property type="match status" value="1"/>
</dbReference>
<dbReference type="OrthoDB" id="303352at2759"/>
<dbReference type="OMA" id="CDFRICK"/>
<reference evidence="2 3" key="1">
    <citation type="submission" date="2014-06" db="EMBL/GenBank/DDBJ databases">
        <authorList>
            <person name="Swart Estienne"/>
        </authorList>
    </citation>
    <scope>NUCLEOTIDE SEQUENCE [LARGE SCALE GENOMIC DNA]</scope>
    <source>
        <strain evidence="2 3">130c</strain>
    </source>
</reference>
<gene>
    <name evidence="2" type="primary">Contig4649.g4965</name>
    <name evidence="2" type="ORF">STYLEM_12279</name>
</gene>
<evidence type="ECO:0000313" key="2">
    <source>
        <dbReference type="EMBL" id="CDW83237.1"/>
    </source>
</evidence>
<name>A0A078APJ7_STYLE</name>
<dbReference type="InterPro" id="IPR013083">
    <property type="entry name" value="Znf_RING/FYVE/PHD"/>
</dbReference>
<accession>A0A078APJ7</accession>
<protein>
    <submittedName>
        <fullName evidence="2">Uncharacterized protein</fullName>
    </submittedName>
</protein>
<dbReference type="Proteomes" id="UP000039865">
    <property type="component" value="Unassembled WGS sequence"/>
</dbReference>
<dbReference type="EMBL" id="CCKQ01011669">
    <property type="protein sequence ID" value="CDW83237.1"/>
    <property type="molecule type" value="Genomic_DNA"/>
</dbReference>
<keyword evidence="1" id="KW-0175">Coiled coil</keyword>
<sequence>MEASSKNTLKFLDPDLFCGTPGEEFEQHYVCLFCYGVVLQPVECRECQSLYCKDCLASPDVKCPKMCGGNEYSKINRIVMNTLNKMNFKCQNNPKCEDKITYENYYKHYSECEKGQCDNEDCKTKFKVLSGELHQLKEQLKDMELQKDKQAQVLRNQISELKEQFKAQKIDPKQIFSADEKMAKHNADLQEQIKILQFKLSQQNPGGSGFLEKMNSVLCKNNHPMRQKSAHPNSTFLHCDICLKSNLLLYPFFFRCDYNCDHDYCAYCFFLKLTDQHALIQTIQQHAKNAQSQQQQQQQPQQPQYMGIPQMAQQAYQNIGQHLNQGFSNVMGGYPRKPGYK</sequence>
<dbReference type="AlphaFoldDB" id="A0A078APJ7"/>
<proteinExistence type="predicted"/>